<proteinExistence type="predicted"/>
<evidence type="ECO:0000259" key="3">
    <source>
        <dbReference type="PROSITE" id="PS50110"/>
    </source>
</evidence>
<name>A0A2T4JT86_9RHOB</name>
<accession>A0A2T4JT86</accession>
<keyword evidence="1 2" id="KW-0597">Phosphoprotein</keyword>
<feature type="modified residue" description="4-aspartylphosphate" evidence="2">
    <location>
        <position position="56"/>
    </location>
</feature>
<reference evidence="4 5" key="1">
    <citation type="submission" date="2018-03" db="EMBL/GenBank/DDBJ databases">
        <title>Cereibacter changlensis.</title>
        <authorList>
            <person name="Meyer T.E."/>
            <person name="Miller S."/>
            <person name="Lodha T."/>
            <person name="Gandham S."/>
            <person name="Chintalapati S."/>
            <person name="Chintalapati V.R."/>
        </authorList>
    </citation>
    <scope>NUCLEOTIDE SEQUENCE [LARGE SCALE GENOMIC DNA]</scope>
    <source>
        <strain evidence="4 5">JA139</strain>
    </source>
</reference>
<comment type="caution">
    <text evidence="4">The sequence shown here is derived from an EMBL/GenBank/DDBJ whole genome shotgun (WGS) entry which is preliminary data.</text>
</comment>
<keyword evidence="5" id="KW-1185">Reference proteome</keyword>
<organism evidence="4 5">
    <name type="scientific">Cereibacter changlensis JA139</name>
    <dbReference type="NCBI Taxonomy" id="1188249"/>
    <lineage>
        <taxon>Bacteria</taxon>
        <taxon>Pseudomonadati</taxon>
        <taxon>Pseudomonadota</taxon>
        <taxon>Alphaproteobacteria</taxon>
        <taxon>Rhodobacterales</taxon>
        <taxon>Paracoccaceae</taxon>
        <taxon>Cereibacter</taxon>
    </lineage>
</organism>
<dbReference type="Pfam" id="PF00072">
    <property type="entry name" value="Response_reg"/>
    <property type="match status" value="1"/>
</dbReference>
<evidence type="ECO:0000256" key="1">
    <source>
        <dbReference type="ARBA" id="ARBA00022553"/>
    </source>
</evidence>
<dbReference type="EMBL" id="PZKG01000072">
    <property type="protein sequence ID" value="PTE20983.1"/>
    <property type="molecule type" value="Genomic_DNA"/>
</dbReference>
<protein>
    <submittedName>
        <fullName evidence="4">Two-component system response regulator</fullName>
    </submittedName>
</protein>
<dbReference type="PROSITE" id="PS50110">
    <property type="entry name" value="RESPONSE_REGULATORY"/>
    <property type="match status" value="1"/>
</dbReference>
<gene>
    <name evidence="4" type="ORF">C5F48_14660</name>
</gene>
<dbReference type="PANTHER" id="PTHR44591:SF3">
    <property type="entry name" value="RESPONSE REGULATORY DOMAIN-CONTAINING PROTEIN"/>
    <property type="match status" value="1"/>
</dbReference>
<evidence type="ECO:0000256" key="2">
    <source>
        <dbReference type="PROSITE-ProRule" id="PRU00169"/>
    </source>
</evidence>
<dbReference type="InterPro" id="IPR001789">
    <property type="entry name" value="Sig_transdc_resp-reg_receiver"/>
</dbReference>
<dbReference type="InterPro" id="IPR050595">
    <property type="entry name" value="Bact_response_regulator"/>
</dbReference>
<dbReference type="OrthoDB" id="7326651at2"/>
<sequence length="318" mass="34898">MGILRILAVDDDPVFLMLLQHVLGRLGYDDVEVAGTAAAALERLQEEEGFDCLLLDFDIPGVDGIQLCRRIRQMQGYADVPILMMSNAHAASVIEAAFAAGATDYFTKPLDDLELRARMGMTARLVEERRRRAMLADRVHAQLGLPDEPIRFADPIPLRDVPDVVEYEALENYLLALGRSKLHGHAAIAFRIGNAEEIFAATDAICYADVLAHVASIIADQLKDHEFLMAHAGRGEFVCITARHLPVQAHVLAQEIAARLADRARIYAQLGVPRPVLQVGDPMTTGLFSRSAPSDLLGRARRALRNAAARQIRGEVVV</sequence>
<dbReference type="Proteomes" id="UP000241010">
    <property type="component" value="Unassembled WGS sequence"/>
</dbReference>
<evidence type="ECO:0000313" key="4">
    <source>
        <dbReference type="EMBL" id="PTE20983.1"/>
    </source>
</evidence>
<dbReference type="PANTHER" id="PTHR44591">
    <property type="entry name" value="STRESS RESPONSE REGULATOR PROTEIN 1"/>
    <property type="match status" value="1"/>
</dbReference>
<evidence type="ECO:0000313" key="5">
    <source>
        <dbReference type="Proteomes" id="UP000241010"/>
    </source>
</evidence>
<dbReference type="SMART" id="SM00448">
    <property type="entry name" value="REC"/>
    <property type="match status" value="1"/>
</dbReference>
<dbReference type="InterPro" id="IPR011006">
    <property type="entry name" value="CheY-like_superfamily"/>
</dbReference>
<dbReference type="AlphaFoldDB" id="A0A2T4JT86"/>
<feature type="domain" description="Response regulatory" evidence="3">
    <location>
        <begin position="5"/>
        <end position="123"/>
    </location>
</feature>
<dbReference type="RefSeq" id="WP_107664644.1">
    <property type="nucleotide sequence ID" value="NZ_PZKG01000072.1"/>
</dbReference>
<dbReference type="Gene3D" id="3.40.50.2300">
    <property type="match status" value="1"/>
</dbReference>
<dbReference type="SUPFAM" id="SSF52172">
    <property type="entry name" value="CheY-like"/>
    <property type="match status" value="1"/>
</dbReference>
<dbReference type="GO" id="GO:0000160">
    <property type="term" value="P:phosphorelay signal transduction system"/>
    <property type="evidence" value="ECO:0007669"/>
    <property type="project" value="InterPro"/>
</dbReference>